<dbReference type="CDD" id="cd01647">
    <property type="entry name" value="RT_LTR"/>
    <property type="match status" value="1"/>
</dbReference>
<feature type="domain" description="Reverse transcriptase" evidence="3">
    <location>
        <begin position="1"/>
        <end position="154"/>
    </location>
</feature>
<dbReference type="InterPro" id="IPR000477">
    <property type="entry name" value="RT_dom"/>
</dbReference>
<feature type="non-terminal residue" evidence="4">
    <location>
        <position position="1"/>
    </location>
</feature>
<protein>
    <recommendedName>
        <fullName evidence="2">ribonuclease H</fullName>
        <ecNumber evidence="2">3.1.26.4</ecNumber>
    </recommendedName>
</protein>
<comment type="similarity">
    <text evidence="1">Belongs to the beta type-B retroviral polymerase family. HERV class-II K(HML-2) pol subfamily.</text>
</comment>
<dbReference type="Pfam" id="PF00078">
    <property type="entry name" value="RVT_1"/>
    <property type="match status" value="1"/>
</dbReference>
<organism evidence="4 5">
    <name type="scientific">Cirrhinus mrigala</name>
    <name type="common">Mrigala</name>
    <dbReference type="NCBI Taxonomy" id="683832"/>
    <lineage>
        <taxon>Eukaryota</taxon>
        <taxon>Metazoa</taxon>
        <taxon>Chordata</taxon>
        <taxon>Craniata</taxon>
        <taxon>Vertebrata</taxon>
        <taxon>Euteleostomi</taxon>
        <taxon>Actinopterygii</taxon>
        <taxon>Neopterygii</taxon>
        <taxon>Teleostei</taxon>
        <taxon>Ostariophysi</taxon>
        <taxon>Cypriniformes</taxon>
        <taxon>Cyprinidae</taxon>
        <taxon>Labeoninae</taxon>
        <taxon>Labeonini</taxon>
        <taxon>Cirrhinus</taxon>
    </lineage>
</organism>
<dbReference type="InterPro" id="IPR043128">
    <property type="entry name" value="Rev_trsase/Diguanyl_cyclase"/>
</dbReference>
<dbReference type="SUPFAM" id="SSF56672">
    <property type="entry name" value="DNA/RNA polymerases"/>
    <property type="match status" value="1"/>
</dbReference>
<dbReference type="GO" id="GO:0004523">
    <property type="term" value="F:RNA-DNA hybrid ribonuclease activity"/>
    <property type="evidence" value="ECO:0007669"/>
    <property type="project" value="UniProtKB-EC"/>
</dbReference>
<evidence type="ECO:0000313" key="4">
    <source>
        <dbReference type="EMBL" id="KAL0204373.1"/>
    </source>
</evidence>
<proteinExistence type="inferred from homology"/>
<reference evidence="4 5" key="1">
    <citation type="submission" date="2024-05" db="EMBL/GenBank/DDBJ databases">
        <title>Genome sequencing and assembly of Indian major carp, Cirrhinus mrigala (Hamilton, 1822).</title>
        <authorList>
            <person name="Mohindra V."/>
            <person name="Chowdhury L.M."/>
            <person name="Lal K."/>
            <person name="Jena J.K."/>
        </authorList>
    </citation>
    <scope>NUCLEOTIDE SEQUENCE [LARGE SCALE GENOMIC DNA]</scope>
    <source>
        <strain evidence="4">CM1030</strain>
        <tissue evidence="4">Blood</tissue>
    </source>
</reference>
<evidence type="ECO:0000256" key="2">
    <source>
        <dbReference type="ARBA" id="ARBA00012180"/>
    </source>
</evidence>
<evidence type="ECO:0000313" key="5">
    <source>
        <dbReference type="Proteomes" id="UP001529510"/>
    </source>
</evidence>
<keyword evidence="5" id="KW-1185">Reference proteome</keyword>
<dbReference type="PROSITE" id="PS50878">
    <property type="entry name" value="RT_POL"/>
    <property type="match status" value="1"/>
</dbReference>
<dbReference type="PANTHER" id="PTHR37984:SF5">
    <property type="entry name" value="PROTEIN NYNRIN-LIKE"/>
    <property type="match status" value="1"/>
</dbReference>
<dbReference type="EMBL" id="JAMKFB020000001">
    <property type="protein sequence ID" value="KAL0204373.1"/>
    <property type="molecule type" value="Genomic_DNA"/>
</dbReference>
<dbReference type="AlphaFoldDB" id="A0ABD0S133"/>
<dbReference type="PANTHER" id="PTHR37984">
    <property type="entry name" value="PROTEIN CBG26694"/>
    <property type="match status" value="1"/>
</dbReference>
<gene>
    <name evidence="4" type="ORF">M9458_002391</name>
</gene>
<dbReference type="InterPro" id="IPR043502">
    <property type="entry name" value="DNA/RNA_pol_sf"/>
</dbReference>
<dbReference type="Gene3D" id="3.30.70.270">
    <property type="match status" value="2"/>
</dbReference>
<dbReference type="Gene3D" id="3.10.10.10">
    <property type="entry name" value="HIV Type 1 Reverse Transcriptase, subunit A, domain 1"/>
    <property type="match status" value="1"/>
</dbReference>
<dbReference type="Proteomes" id="UP001529510">
    <property type="component" value="Unassembled WGS sequence"/>
</dbReference>
<sequence length="262" mass="30799">LRPCIDYRQLNSQILQQPYPLPLVPVTLEELRGAQVFTKLDLRSAYNLVRIRAGDEWKTTFVTPTGHYECQVMPYGLSISPSVFQTFMNEVFREFLHRFVVVYIDDILIYSRNMAEHRQHVQQVLHKLRQHNLYLKLEKCEFHKPSVQFPGYIISAEGVQMDQGKIHAIQDWPQPSSIKELQCFLGFSNFYRRFIKDYSTITAPCTCLLRGKLKHHLSWSPAAHEAFQQLKHIFSTAPHYTIQIQNSCLRLRLTLPPLEWVR</sequence>
<comment type="caution">
    <text evidence="4">The sequence shown here is derived from an EMBL/GenBank/DDBJ whole genome shotgun (WGS) entry which is preliminary data.</text>
</comment>
<evidence type="ECO:0000256" key="1">
    <source>
        <dbReference type="ARBA" id="ARBA00010879"/>
    </source>
</evidence>
<dbReference type="EC" id="3.1.26.4" evidence="2"/>
<feature type="non-terminal residue" evidence="4">
    <location>
        <position position="262"/>
    </location>
</feature>
<name>A0ABD0S133_CIRMR</name>
<dbReference type="FunFam" id="3.30.70.270:FF:000020">
    <property type="entry name" value="Transposon Tf2-6 polyprotein-like Protein"/>
    <property type="match status" value="1"/>
</dbReference>
<accession>A0ABD0S133</accession>
<dbReference type="InterPro" id="IPR050951">
    <property type="entry name" value="Retrovirus_Pol_polyprotein"/>
</dbReference>
<evidence type="ECO:0000259" key="3">
    <source>
        <dbReference type="PROSITE" id="PS50878"/>
    </source>
</evidence>